<dbReference type="EMBL" id="AUXX01000045">
    <property type="protein sequence ID" value="KZN61198.1"/>
    <property type="molecule type" value="Genomic_DNA"/>
</dbReference>
<feature type="domain" description="Zinc finger Ogr/Delta-type" evidence="1">
    <location>
        <begin position="31"/>
        <end position="78"/>
    </location>
</feature>
<name>A0A162AKW4_9GAMM</name>
<reference evidence="2 3" key="1">
    <citation type="submission" date="2013-07" db="EMBL/GenBank/DDBJ databases">
        <title>Comparative Genomic and Metabolomic Analysis of Twelve Strains of Pseudoalteromonas luteoviolacea.</title>
        <authorList>
            <person name="Vynne N.G."/>
            <person name="Mansson M."/>
            <person name="Gram L."/>
        </authorList>
    </citation>
    <scope>NUCLEOTIDE SEQUENCE [LARGE SCALE GENOMIC DNA]</scope>
    <source>
        <strain evidence="2 3">S4060-1</strain>
    </source>
</reference>
<gene>
    <name evidence="2" type="ORF">N478_05600</name>
</gene>
<organism evidence="2 3">
    <name type="scientific">Pseudoalteromonas luteoviolacea S4060-1</name>
    <dbReference type="NCBI Taxonomy" id="1365257"/>
    <lineage>
        <taxon>Bacteria</taxon>
        <taxon>Pseudomonadati</taxon>
        <taxon>Pseudomonadota</taxon>
        <taxon>Gammaproteobacteria</taxon>
        <taxon>Alteromonadales</taxon>
        <taxon>Pseudoalteromonadaceae</taxon>
        <taxon>Pseudoalteromonas</taxon>
    </lineage>
</organism>
<dbReference type="Pfam" id="PF04606">
    <property type="entry name" value="Ogr_Delta"/>
    <property type="match status" value="1"/>
</dbReference>
<dbReference type="InterPro" id="IPR007684">
    <property type="entry name" value="Znf_Ogr/Delta"/>
</dbReference>
<dbReference type="AlphaFoldDB" id="A0A162AKW4"/>
<dbReference type="Proteomes" id="UP000076661">
    <property type="component" value="Unassembled WGS sequence"/>
</dbReference>
<sequence>MHFGGDICATALTVYNHSIRLRFEGVTMRVNCPNCGSKATITSREEQSEHVCNLYVSCTNTKECGATFVSTLAFAHYLNPPRKDTAQMAASLLKNFSREEQMELVGF</sequence>
<comment type="caution">
    <text evidence="2">The sequence shown here is derived from an EMBL/GenBank/DDBJ whole genome shotgun (WGS) entry which is preliminary data.</text>
</comment>
<evidence type="ECO:0000259" key="1">
    <source>
        <dbReference type="Pfam" id="PF04606"/>
    </source>
</evidence>
<proteinExistence type="predicted"/>
<protein>
    <submittedName>
        <fullName evidence="2">Transcriptional regulator</fullName>
    </submittedName>
</protein>
<accession>A0A162AKW4</accession>
<evidence type="ECO:0000313" key="2">
    <source>
        <dbReference type="EMBL" id="KZN61198.1"/>
    </source>
</evidence>
<evidence type="ECO:0000313" key="3">
    <source>
        <dbReference type="Proteomes" id="UP000076661"/>
    </source>
</evidence>